<comment type="caution">
    <text evidence="3">The sequence shown here is derived from an EMBL/GenBank/DDBJ whole genome shotgun (WGS) entry which is preliminary data.</text>
</comment>
<keyword evidence="1 2" id="KW-0732">Signal</keyword>
<name>A0A9P6LIM1_9PEZI</name>
<feature type="signal peptide" evidence="2">
    <location>
        <begin position="1"/>
        <end position="25"/>
    </location>
</feature>
<evidence type="ECO:0000313" key="4">
    <source>
        <dbReference type="Proteomes" id="UP000781932"/>
    </source>
</evidence>
<reference evidence="3" key="1">
    <citation type="submission" date="2020-03" db="EMBL/GenBank/DDBJ databases">
        <authorList>
            <person name="He L."/>
        </authorList>
    </citation>
    <scope>NUCLEOTIDE SEQUENCE</scope>
    <source>
        <strain evidence="3">CkLH20</strain>
    </source>
</reference>
<evidence type="ECO:0008006" key="5">
    <source>
        <dbReference type="Google" id="ProtNLM"/>
    </source>
</evidence>
<dbReference type="EMBL" id="JAATWM020000029">
    <property type="protein sequence ID" value="KAF9873870.1"/>
    <property type="molecule type" value="Genomic_DNA"/>
</dbReference>
<dbReference type="Proteomes" id="UP000781932">
    <property type="component" value="Unassembled WGS sequence"/>
</dbReference>
<dbReference type="SUPFAM" id="SSF52266">
    <property type="entry name" value="SGNH hydrolase"/>
    <property type="match status" value="1"/>
</dbReference>
<dbReference type="OrthoDB" id="3915838at2759"/>
<reference evidence="3" key="2">
    <citation type="submission" date="2020-11" db="EMBL/GenBank/DDBJ databases">
        <title>Whole genome sequencing of Colletotrichum sp.</title>
        <authorList>
            <person name="Li H."/>
        </authorList>
    </citation>
    <scope>NUCLEOTIDE SEQUENCE</scope>
    <source>
        <strain evidence="3">CkLH20</strain>
    </source>
</reference>
<dbReference type="Gene3D" id="3.40.50.1110">
    <property type="entry name" value="SGNH hydrolase"/>
    <property type="match status" value="1"/>
</dbReference>
<dbReference type="InterPro" id="IPR001087">
    <property type="entry name" value="GDSL"/>
</dbReference>
<gene>
    <name evidence="3" type="ORF">CkaCkLH20_08604</name>
</gene>
<proteinExistence type="predicted"/>
<evidence type="ECO:0000256" key="1">
    <source>
        <dbReference type="ARBA" id="ARBA00022729"/>
    </source>
</evidence>
<dbReference type="InterPro" id="IPR028994">
    <property type="entry name" value="Integrin_alpha_N"/>
</dbReference>
<evidence type="ECO:0000313" key="3">
    <source>
        <dbReference type="EMBL" id="KAF9873870.1"/>
    </source>
</evidence>
<dbReference type="Pfam" id="PF13517">
    <property type="entry name" value="FG-GAP_3"/>
    <property type="match status" value="2"/>
</dbReference>
<dbReference type="SUPFAM" id="SSF69318">
    <property type="entry name" value="Integrin alpha N-terminal domain"/>
    <property type="match status" value="2"/>
</dbReference>
<dbReference type="InterPro" id="IPR036514">
    <property type="entry name" value="SGNH_hydro_sf"/>
</dbReference>
<dbReference type="GeneID" id="62164393"/>
<dbReference type="RefSeq" id="XP_038743331.1">
    <property type="nucleotide sequence ID" value="XM_038891319.1"/>
</dbReference>
<dbReference type="Pfam" id="PF00657">
    <property type="entry name" value="Lipase_GDSL"/>
    <property type="match status" value="1"/>
</dbReference>
<dbReference type="CDD" id="cd01833">
    <property type="entry name" value="XynB_like"/>
    <property type="match status" value="1"/>
</dbReference>
<accession>A0A9P6LIM1</accession>
<dbReference type="PANTHER" id="PTHR30383">
    <property type="entry name" value="THIOESTERASE 1/PROTEASE 1/LYSOPHOSPHOLIPASE L1"/>
    <property type="match status" value="1"/>
</dbReference>
<dbReference type="InterPro" id="IPR051532">
    <property type="entry name" value="Ester_Hydrolysis_Enzymes"/>
</dbReference>
<keyword evidence="4" id="KW-1185">Reference proteome</keyword>
<feature type="chain" id="PRO_5040242940" description="SGNH hydrolase-type esterase domain-containing protein" evidence="2">
    <location>
        <begin position="26"/>
        <end position="931"/>
    </location>
</feature>
<organism evidence="3 4">
    <name type="scientific">Colletotrichum karsti</name>
    <dbReference type="NCBI Taxonomy" id="1095194"/>
    <lineage>
        <taxon>Eukaryota</taxon>
        <taxon>Fungi</taxon>
        <taxon>Dikarya</taxon>
        <taxon>Ascomycota</taxon>
        <taxon>Pezizomycotina</taxon>
        <taxon>Sordariomycetes</taxon>
        <taxon>Hypocreomycetidae</taxon>
        <taxon>Glomerellales</taxon>
        <taxon>Glomerellaceae</taxon>
        <taxon>Colletotrichum</taxon>
        <taxon>Colletotrichum boninense species complex</taxon>
    </lineage>
</organism>
<dbReference type="AlphaFoldDB" id="A0A9P6LIM1"/>
<dbReference type="InterPro" id="IPR013517">
    <property type="entry name" value="FG-GAP"/>
</dbReference>
<evidence type="ECO:0000256" key="2">
    <source>
        <dbReference type="SAM" id="SignalP"/>
    </source>
</evidence>
<sequence>MTRNTFLALWACVLLVHHLYMYNQGHDQAKNLKRDLEVFQSANATYTSFESRPINLNLRKRADKVPLRILSLGASIVWGVGSSQGNSFRKPLRDRLRYDGWEVNMVGSLRNGQMQDNDVQATPGDIIDQARQASKSSLKYLPNLVLINIGTNDCSRNIDIPNAGARLRQLLEELWSHPGMDRSTVVLSTVIPSHDGNIEPNRPSVNAQYRALVKTLRAGGRSIVLADMDPEPPSPAHGWIAWPADMYDGIHPNDEGFKKMASIFHRAITRAWNAGMLRVPEPSDAVDNPSANPNCEMSYGDGVYAGGLTQKGSGQHDGIYQHASTAAGSVLTIASQWDRDQFRFAKLFGRGRSDLVAWWLRDDGTAMYGVWRNTGNEEELFVKIPDMSVRNNCGINGVHFADINADGLDDFFCVGKDGAVYASVNQGDGTASSPPTFKSVGLIRAARAGYDQSRVRLGDIDGDGRCDVCYLEANGDIRCFRNGLNEDKPSLWQDLGVVFTGKGMGDLEGVRFYDLNGDGRDDWLWVDDNGATTTWTNSRSCNKNKLAVWRQGFWRGATSGPTHYGVGGTARRSKIHFARVYNSPQDFGLLGRADYVYIEHHNETATGGGAPPHRFEVKAWRNQGSGSTKLVADGDKYCNMKGYADGRADYVWVHSRGGMTLYPNLGRTSVADGKTFWGMYESNIFDPASFGRSLDRRDLFLADWDGDGTCDVVWVNPDAQNRVEVWINNYPKTKTWSWTHLADPAPQLSCPERRGLGLFDLPVAFADMTGNGRADYLCMEKDGRTWGWVHNDDGSWERINQFKRAEGADRANLRWADVNGDGRDDMIWLDKFTGDGRVYYNWGRAEVGGSQFDWRPKGALYQGAVAGACEYFPDLDGNGRADLHAIKGSWTNEAETWFNMCGTEGKGDDAGGVVNPGLPVQPGVCNARRRR</sequence>
<dbReference type="PANTHER" id="PTHR30383:SF31">
    <property type="entry name" value="SGNH HYDROLASE-TYPE ESTERASE DOMAIN-CONTAINING PROTEIN-RELATED"/>
    <property type="match status" value="1"/>
</dbReference>
<dbReference type="GO" id="GO:0004622">
    <property type="term" value="F:phosphatidylcholine lysophospholipase activity"/>
    <property type="evidence" value="ECO:0007669"/>
    <property type="project" value="TreeGrafter"/>
</dbReference>
<protein>
    <recommendedName>
        <fullName evidence="5">SGNH hydrolase-type esterase domain-containing protein</fullName>
    </recommendedName>
</protein>